<feature type="region of interest" description="Disordered" evidence="1">
    <location>
        <begin position="1"/>
        <end position="26"/>
    </location>
</feature>
<dbReference type="Proteomes" id="UP000595437">
    <property type="component" value="Chromosome 10"/>
</dbReference>
<feature type="compositionally biased region" description="Acidic residues" evidence="1">
    <location>
        <begin position="1"/>
        <end position="18"/>
    </location>
</feature>
<dbReference type="AlphaFoldDB" id="A0A7T8H0I5"/>
<gene>
    <name evidence="2" type="ORF">FKW44_015372</name>
</gene>
<accession>A0A7T8H0I5</accession>
<keyword evidence="3" id="KW-1185">Reference proteome</keyword>
<proteinExistence type="predicted"/>
<protein>
    <submittedName>
        <fullName evidence="2">Uncharacterized protein</fullName>
    </submittedName>
</protein>
<evidence type="ECO:0000313" key="2">
    <source>
        <dbReference type="EMBL" id="QQP41107.1"/>
    </source>
</evidence>
<sequence length="82" mass="9094">MSESDEEDGCDAFNDDTFGDGASTWEEESHEFLVARAHVEEDGIVVEEAPGKSELVAPRMPQKAPMEAMPNQIVRTKAKKDR</sequence>
<organism evidence="2 3">
    <name type="scientific">Caligus rogercresseyi</name>
    <name type="common">Sea louse</name>
    <dbReference type="NCBI Taxonomy" id="217165"/>
    <lineage>
        <taxon>Eukaryota</taxon>
        <taxon>Metazoa</taxon>
        <taxon>Ecdysozoa</taxon>
        <taxon>Arthropoda</taxon>
        <taxon>Crustacea</taxon>
        <taxon>Multicrustacea</taxon>
        <taxon>Hexanauplia</taxon>
        <taxon>Copepoda</taxon>
        <taxon>Siphonostomatoida</taxon>
        <taxon>Caligidae</taxon>
        <taxon>Caligus</taxon>
    </lineage>
</organism>
<reference evidence="3" key="1">
    <citation type="submission" date="2021-01" db="EMBL/GenBank/DDBJ databases">
        <title>Caligus Genome Assembly.</title>
        <authorList>
            <person name="Gallardo-Escarate C."/>
        </authorList>
    </citation>
    <scope>NUCLEOTIDE SEQUENCE [LARGE SCALE GENOMIC DNA]</scope>
</reference>
<evidence type="ECO:0000256" key="1">
    <source>
        <dbReference type="SAM" id="MobiDB-lite"/>
    </source>
</evidence>
<dbReference type="EMBL" id="CP045899">
    <property type="protein sequence ID" value="QQP41107.1"/>
    <property type="molecule type" value="Genomic_DNA"/>
</dbReference>
<feature type="non-terminal residue" evidence="2">
    <location>
        <position position="82"/>
    </location>
</feature>
<feature type="region of interest" description="Disordered" evidence="1">
    <location>
        <begin position="50"/>
        <end position="82"/>
    </location>
</feature>
<evidence type="ECO:0000313" key="3">
    <source>
        <dbReference type="Proteomes" id="UP000595437"/>
    </source>
</evidence>
<name>A0A7T8H0I5_CALRO</name>